<reference evidence="2 3" key="1">
    <citation type="journal article" date="2020" name="BMC Genomics">
        <title>Intraspecific diversification of the crop wild relative Brassica cretica Lam. using demographic model selection.</title>
        <authorList>
            <person name="Kioukis A."/>
            <person name="Michalopoulou V.A."/>
            <person name="Briers L."/>
            <person name="Pirintsos S."/>
            <person name="Studholme D.J."/>
            <person name="Pavlidis P."/>
            <person name="Sarris P.F."/>
        </authorList>
    </citation>
    <scope>NUCLEOTIDE SEQUENCE [LARGE SCALE GENOMIC DNA]</scope>
    <source>
        <strain evidence="3">cv. PFS-1207/04</strain>
    </source>
</reference>
<evidence type="ECO:0000313" key="3">
    <source>
        <dbReference type="Proteomes" id="UP000266723"/>
    </source>
</evidence>
<name>A0ABQ7C3L0_BRACR</name>
<organism evidence="2 3">
    <name type="scientific">Brassica cretica</name>
    <name type="common">Mustard</name>
    <dbReference type="NCBI Taxonomy" id="69181"/>
    <lineage>
        <taxon>Eukaryota</taxon>
        <taxon>Viridiplantae</taxon>
        <taxon>Streptophyta</taxon>
        <taxon>Embryophyta</taxon>
        <taxon>Tracheophyta</taxon>
        <taxon>Spermatophyta</taxon>
        <taxon>Magnoliopsida</taxon>
        <taxon>eudicotyledons</taxon>
        <taxon>Gunneridae</taxon>
        <taxon>Pentapetalae</taxon>
        <taxon>rosids</taxon>
        <taxon>malvids</taxon>
        <taxon>Brassicales</taxon>
        <taxon>Brassicaceae</taxon>
        <taxon>Brassiceae</taxon>
        <taxon>Brassica</taxon>
    </lineage>
</organism>
<dbReference type="PANTHER" id="PTHR36811">
    <property type="entry name" value="OS08G0444440 PROTEIN"/>
    <property type="match status" value="1"/>
</dbReference>
<protein>
    <submittedName>
        <fullName evidence="2">Uncharacterized protein</fullName>
    </submittedName>
</protein>
<evidence type="ECO:0000313" key="2">
    <source>
        <dbReference type="EMBL" id="KAF3546217.1"/>
    </source>
</evidence>
<proteinExistence type="predicted"/>
<keyword evidence="1" id="KW-0732">Signal</keyword>
<dbReference type="PANTHER" id="PTHR36811:SF3">
    <property type="entry name" value="(RAPE) HYPOTHETICAL PROTEIN"/>
    <property type="match status" value="1"/>
</dbReference>
<feature type="signal peptide" evidence="1">
    <location>
        <begin position="1"/>
        <end position="16"/>
    </location>
</feature>
<comment type="caution">
    <text evidence="2">The sequence shown here is derived from an EMBL/GenBank/DDBJ whole genome shotgun (WGS) entry which is preliminary data.</text>
</comment>
<feature type="chain" id="PRO_5047207090" evidence="1">
    <location>
        <begin position="17"/>
        <end position="191"/>
    </location>
</feature>
<dbReference type="Proteomes" id="UP000266723">
    <property type="component" value="Unassembled WGS sequence"/>
</dbReference>
<evidence type="ECO:0000256" key="1">
    <source>
        <dbReference type="SAM" id="SignalP"/>
    </source>
</evidence>
<accession>A0ABQ7C3L0</accession>
<keyword evidence="3" id="KW-1185">Reference proteome</keyword>
<dbReference type="EMBL" id="QGKV02000832">
    <property type="protein sequence ID" value="KAF3546217.1"/>
    <property type="molecule type" value="Genomic_DNA"/>
</dbReference>
<gene>
    <name evidence="2" type="ORF">DY000_02001173</name>
</gene>
<sequence>MVTRVILIFFFSPSTSVLYLRPSFCQSNKRLTLHGRSKENSFERAKETKEDKQKTCQECRRLPQIRCILVRSSVFQIFTAPAADTDASAVIEGGGGGKKNKKRLSEKVKEYLNSDCHMYRPMISFPKPGSALKGTLQITNLVTMEVSARSATVREDNNYRNIRSDIAGHAMHNGRISVPKPALVILEGQRI</sequence>